<dbReference type="Pfam" id="PF13559">
    <property type="entry name" value="DUF4129"/>
    <property type="match status" value="1"/>
</dbReference>
<feature type="transmembrane region" description="Helical" evidence="1">
    <location>
        <begin position="88"/>
        <end position="105"/>
    </location>
</feature>
<evidence type="ECO:0000256" key="1">
    <source>
        <dbReference type="SAM" id="Phobius"/>
    </source>
</evidence>
<dbReference type="InterPro" id="IPR038765">
    <property type="entry name" value="Papain-like_cys_pep_sf"/>
</dbReference>
<feature type="transmembrane region" description="Helical" evidence="1">
    <location>
        <begin position="64"/>
        <end position="82"/>
    </location>
</feature>
<accession>A0AA86MW46</accession>
<feature type="transmembrane region" description="Helical" evidence="1">
    <location>
        <begin position="182"/>
        <end position="204"/>
    </location>
</feature>
<dbReference type="SMART" id="SM00460">
    <property type="entry name" value="TGc"/>
    <property type="match status" value="1"/>
</dbReference>
<evidence type="ECO:0000313" key="3">
    <source>
        <dbReference type="EMBL" id="CAI4030116.1"/>
    </source>
</evidence>
<dbReference type="InterPro" id="IPR025403">
    <property type="entry name" value="TgpA-like_C"/>
</dbReference>
<keyword evidence="1" id="KW-0472">Membrane</keyword>
<feature type="transmembrane region" description="Helical" evidence="1">
    <location>
        <begin position="35"/>
        <end position="52"/>
    </location>
</feature>
<dbReference type="RefSeq" id="WP_289267117.1">
    <property type="nucleotide sequence ID" value="NZ_OX365700.1"/>
</dbReference>
<keyword evidence="1" id="KW-1133">Transmembrane helix</keyword>
<reference evidence="3" key="1">
    <citation type="submission" date="2022-10" db="EMBL/GenBank/DDBJ databases">
        <authorList>
            <person name="Koch H."/>
        </authorList>
    </citation>
    <scope>NUCLEOTIDE SEQUENCE</scope>
    <source>
        <strain evidence="3">DNF</strain>
    </source>
</reference>
<dbReference type="InterPro" id="IPR052901">
    <property type="entry name" value="Bact_TGase-like"/>
</dbReference>
<proteinExistence type="predicted"/>
<keyword evidence="4" id="KW-1185">Reference proteome</keyword>
<evidence type="ECO:0000313" key="4">
    <source>
        <dbReference type="Proteomes" id="UP001179121"/>
    </source>
</evidence>
<dbReference type="Proteomes" id="UP001179121">
    <property type="component" value="Chromosome"/>
</dbReference>
<evidence type="ECO:0000259" key="2">
    <source>
        <dbReference type="SMART" id="SM00460"/>
    </source>
</evidence>
<dbReference type="PANTHER" id="PTHR42736">
    <property type="entry name" value="PROTEIN-GLUTAMINE GAMMA-GLUTAMYLTRANSFERASE"/>
    <property type="match status" value="1"/>
</dbReference>
<dbReference type="EMBL" id="OX365700">
    <property type="protein sequence ID" value="CAI4030116.1"/>
    <property type="molecule type" value="Genomic_DNA"/>
</dbReference>
<dbReference type="KEGG" id="nti:DNFV4_00541"/>
<organism evidence="3 4">
    <name type="scientific">Nitrospira tepida</name>
    <dbReference type="NCBI Taxonomy" id="2973512"/>
    <lineage>
        <taxon>Bacteria</taxon>
        <taxon>Pseudomonadati</taxon>
        <taxon>Nitrospirota</taxon>
        <taxon>Nitrospiria</taxon>
        <taxon>Nitrospirales</taxon>
        <taxon>Nitrospiraceae</taxon>
        <taxon>Nitrospira</taxon>
    </lineage>
</organism>
<dbReference type="PANTHER" id="PTHR42736:SF1">
    <property type="entry name" value="PROTEIN-GLUTAMINE GAMMA-GLUTAMYLTRANSFERASE"/>
    <property type="match status" value="1"/>
</dbReference>
<feature type="transmembrane region" description="Helical" evidence="1">
    <location>
        <begin position="112"/>
        <end position="129"/>
    </location>
</feature>
<dbReference type="Pfam" id="PF11992">
    <property type="entry name" value="TgpA_N"/>
    <property type="match status" value="1"/>
</dbReference>
<protein>
    <recommendedName>
        <fullName evidence="2">Transglutaminase-like domain-containing protein</fullName>
    </recommendedName>
</protein>
<keyword evidence="1" id="KW-0812">Transmembrane</keyword>
<feature type="transmembrane region" description="Helical" evidence="1">
    <location>
        <begin position="135"/>
        <end position="156"/>
    </location>
</feature>
<dbReference type="AlphaFoldDB" id="A0AA86MW46"/>
<dbReference type="InterPro" id="IPR021878">
    <property type="entry name" value="TgpA_N"/>
</dbReference>
<dbReference type="Pfam" id="PF01841">
    <property type="entry name" value="Transglut_core"/>
    <property type="match status" value="1"/>
</dbReference>
<feature type="domain" description="Transglutaminase-like" evidence="2">
    <location>
        <begin position="448"/>
        <end position="519"/>
    </location>
</feature>
<sequence length="726" mass="81940">MDVTSAFRLSSLLLATAAFTGLALTASLPPGFLFLGFGCLLAALAAFAMQASSLTQPLGASLHFWNVLIMVAFIWFWIDYLWFSNDLLHAGVHFLIGLMVNKLFNLHQRRDYLQLYAISFIMILASAAMTTEVWYGTVVVTYLLIGVWTLLLYQLVMEADRAGHASGPEPALPEIGRITAQFFWSTNGLAAGALAVTLIIFFTFPRIGVGLFQKNRDQTMRTVGFTEKVDLGVMGPIKLDESVVMRMELPGRTPSPESVLYLRGMAYDWYNGTAWVNTFRKRRLMNDGPSGRFGLLPGHGTPYERQPGTPIVQTILLEGLDTTVLFGLSFPRSIDGDFLTLQTDGMGSLFLPVPSTGRTQYTVWSTPVSIREADRAATSFTYPEEIRRHFLQLPPLPLRVAQLAQEATAGASTPYLKALALSQYLQRHFRYSLDVGRGQSSKPLEQFLFVRKTGYCEHYATAMVILLRTLGIPARLVTGFLPGEWNEFGRYYTVRQRDAHAWVEAYFPQSGWVTFDPTPSVGSAGHESWWTAWVRMVDSFRVQWDRLIVQYSARDQLAVVQSLRESTHSLRTEVTDLLVSTFSEWLLRAQALAQFLQRSQWYAAAALSGALLVGWFLWRVPVRLLVEWLRGRSTDVPTQEETAAQQVYVRTLQILRARGYCKPAWSTPHEFLHNVGAEWKEAEPIIASLTEFYCRVRFGGTTFTLRDLRQADEWLTRLRALPSRQP</sequence>
<gene>
    <name evidence="3" type="ORF">DNFV4_00541</name>
</gene>
<dbReference type="SUPFAM" id="SSF54001">
    <property type="entry name" value="Cysteine proteinases"/>
    <property type="match status" value="1"/>
</dbReference>
<dbReference type="InterPro" id="IPR002931">
    <property type="entry name" value="Transglutaminase-like"/>
</dbReference>
<name>A0AA86MW46_9BACT</name>
<dbReference type="Gene3D" id="3.10.620.30">
    <property type="match status" value="1"/>
</dbReference>